<keyword evidence="5" id="KW-0964">Secreted</keyword>
<protein>
    <submittedName>
        <fullName evidence="17">Olfactory receptor 2W1</fullName>
    </submittedName>
</protein>
<keyword evidence="7 14" id="KW-0812">Transmembrane</keyword>
<dbReference type="InterPro" id="IPR001400">
    <property type="entry name" value="Somatotropin/Prolactin"/>
</dbReference>
<keyword evidence="11 15" id="KW-0472">Membrane</keyword>
<keyword evidence="4" id="KW-1003">Cell membrane</keyword>
<dbReference type="PRINTS" id="PR00245">
    <property type="entry name" value="OLFACTORYR"/>
</dbReference>
<feature type="transmembrane region" description="Helical" evidence="15">
    <location>
        <begin position="510"/>
        <end position="534"/>
    </location>
</feature>
<feature type="transmembrane region" description="Helical" evidence="15">
    <location>
        <begin position="339"/>
        <end position="361"/>
    </location>
</feature>
<dbReference type="GO" id="GO:0005886">
    <property type="term" value="C:plasma membrane"/>
    <property type="evidence" value="ECO:0007669"/>
    <property type="project" value="UniProtKB-SubCell"/>
</dbReference>
<dbReference type="PROSITE" id="PS00266">
    <property type="entry name" value="SOMATOTROPIN_1"/>
    <property type="match status" value="1"/>
</dbReference>
<dbReference type="GO" id="GO:0004984">
    <property type="term" value="F:olfactory receptor activity"/>
    <property type="evidence" value="ECO:0007669"/>
    <property type="project" value="InterPro"/>
</dbReference>
<keyword evidence="8" id="KW-0552">Olfaction</keyword>
<dbReference type="STRING" id="885580.ENSFDAP00000011879"/>
<evidence type="ECO:0000256" key="2">
    <source>
        <dbReference type="ARBA" id="ARBA00004651"/>
    </source>
</evidence>
<dbReference type="InterPro" id="IPR018116">
    <property type="entry name" value="Somatotropin_CS"/>
</dbReference>
<evidence type="ECO:0000256" key="11">
    <source>
        <dbReference type="ARBA" id="ARBA00023136"/>
    </source>
</evidence>
<dbReference type="GO" id="GO:0004930">
    <property type="term" value="F:G protein-coupled receptor activity"/>
    <property type="evidence" value="ECO:0007669"/>
    <property type="project" value="UniProtKB-KW"/>
</dbReference>
<comment type="subcellular location">
    <subcellularLocation>
        <location evidence="2">Cell membrane</location>
        <topology evidence="2">Multi-pass membrane protein</topology>
    </subcellularLocation>
    <subcellularLocation>
        <location evidence="1">Secreted</location>
    </subcellularLocation>
</comment>
<keyword evidence="18" id="KW-1185">Reference proteome</keyword>
<dbReference type="InterPro" id="IPR000725">
    <property type="entry name" value="Olfact_rcpt"/>
</dbReference>
<evidence type="ECO:0000256" key="5">
    <source>
        <dbReference type="ARBA" id="ARBA00022525"/>
    </source>
</evidence>
<gene>
    <name evidence="17" type="ORF">H920_13925</name>
</gene>
<evidence type="ECO:0000256" key="14">
    <source>
        <dbReference type="RuleBase" id="RU000688"/>
    </source>
</evidence>
<dbReference type="EMBL" id="KN123523">
    <property type="protein sequence ID" value="KFO24707.1"/>
    <property type="molecule type" value="Genomic_DNA"/>
</dbReference>
<evidence type="ECO:0000256" key="6">
    <source>
        <dbReference type="ARBA" id="ARBA00022606"/>
    </source>
</evidence>
<dbReference type="Gene3D" id="1.20.1250.10">
    <property type="match status" value="2"/>
</dbReference>
<evidence type="ECO:0000259" key="16">
    <source>
        <dbReference type="PROSITE" id="PS50262"/>
    </source>
</evidence>
<sequence length="623" mass="69867">MEMSQGSASFAGFGRGTARPAAAKALRTVMSGSGKGSLLLLLLLSGLLLWKNVASQTNCPEDSSCWVCCLCLMDKAFNQFQNLRNYSLGLFLEFHNHYFPGSLFIMRNWSNCHTYSTSIPAEENQLLQMQHNHYFPGSLFIMRNWSNCHTYSISTPAEENQLLQMQSQDIVKLIIRMLQSWNEPLYHFQIEASHLTGFPTALENKTIHAVTKSNQLQGTLQKLASQPMMVLCQPGPNVPTTGGQHLSAWSQKHEYRNIHSSHNAIELIFVMCFSLPLEDVVEISGYFKLKNRHSADECKCNALGIQIRLPWGAVERSNGSLGTDFILLGFSGRPQLEPIIAVLVFLFYMVALLGNSAIILVSHLDVQLHTPMYFFLSNLSFLDLCYTTSIVPQMLVNLWGPSKSITYAGCVLQFFSALVLGATECLLLAVMAYDRYAAVCQPLHYTVIMHPQLCRKMVLTCWLGGLGSALIICSLTLRLPRCGHREVDHFFCEMPALIRMACVYSKVIEYVVSALGVVFLLTPLSLILISYGVITRAVMRIRSTTGRRKVLNTCGSHLTVVALFYGTAIYMYMKPPNATSQEEGKFFTLFYTIITPSLNPLIYTLRNKDVKTAVKTRLLVKKY</sequence>
<dbReference type="FunFam" id="1.20.1070.10:FF:000005">
    <property type="entry name" value="Olfactory receptor"/>
    <property type="match status" value="1"/>
</dbReference>
<evidence type="ECO:0000256" key="4">
    <source>
        <dbReference type="ARBA" id="ARBA00022475"/>
    </source>
</evidence>
<dbReference type="AlphaFoldDB" id="A0A091D173"/>
<keyword evidence="9 15" id="KW-1133">Transmembrane helix</keyword>
<keyword evidence="6" id="KW-0716">Sensory transduction</keyword>
<proteinExistence type="inferred from homology"/>
<evidence type="ECO:0000256" key="13">
    <source>
        <dbReference type="ARBA" id="ARBA00023224"/>
    </source>
</evidence>
<evidence type="ECO:0000256" key="10">
    <source>
        <dbReference type="ARBA" id="ARBA00023040"/>
    </source>
</evidence>
<evidence type="ECO:0000256" key="8">
    <source>
        <dbReference type="ARBA" id="ARBA00022725"/>
    </source>
</evidence>
<evidence type="ECO:0000256" key="1">
    <source>
        <dbReference type="ARBA" id="ARBA00004613"/>
    </source>
</evidence>
<dbReference type="PANTHER" id="PTHR26453">
    <property type="entry name" value="OLFACTORY RECEPTOR"/>
    <property type="match status" value="1"/>
</dbReference>
<dbReference type="InterPro" id="IPR009079">
    <property type="entry name" value="4_helix_cytokine-like_core"/>
</dbReference>
<feature type="transmembrane region" description="Helical" evidence="15">
    <location>
        <begin position="585"/>
        <end position="605"/>
    </location>
</feature>
<feature type="transmembrane region" description="Helical" evidence="15">
    <location>
        <begin position="555"/>
        <end position="573"/>
    </location>
</feature>
<dbReference type="Pfam" id="PF00103">
    <property type="entry name" value="Hormone_1"/>
    <property type="match status" value="1"/>
</dbReference>
<dbReference type="PROSITE" id="PS00237">
    <property type="entry name" value="G_PROTEIN_RECEP_F1_1"/>
    <property type="match status" value="1"/>
</dbReference>
<dbReference type="Proteomes" id="UP000028990">
    <property type="component" value="Unassembled WGS sequence"/>
</dbReference>
<feature type="transmembrane region" description="Helical" evidence="15">
    <location>
        <begin position="373"/>
        <end position="391"/>
    </location>
</feature>
<dbReference type="Pfam" id="PF13853">
    <property type="entry name" value="7tm_4"/>
    <property type="match status" value="1"/>
</dbReference>
<dbReference type="SUPFAM" id="SSF81321">
    <property type="entry name" value="Family A G protein-coupled receptor-like"/>
    <property type="match status" value="1"/>
</dbReference>
<evidence type="ECO:0000256" key="3">
    <source>
        <dbReference type="ARBA" id="ARBA00008474"/>
    </source>
</evidence>
<dbReference type="GO" id="GO:0005179">
    <property type="term" value="F:hormone activity"/>
    <property type="evidence" value="ECO:0007669"/>
    <property type="project" value="InterPro"/>
</dbReference>
<evidence type="ECO:0000256" key="15">
    <source>
        <dbReference type="SAM" id="Phobius"/>
    </source>
</evidence>
<dbReference type="PROSITE" id="PS50262">
    <property type="entry name" value="G_PROTEIN_RECEP_F1_2"/>
    <property type="match status" value="1"/>
</dbReference>
<comment type="similarity">
    <text evidence="14">Belongs to the G-protein coupled receptor 1 family.</text>
</comment>
<dbReference type="Gene3D" id="1.20.1070.10">
    <property type="entry name" value="Rhodopsin 7-helix transmembrane proteins"/>
    <property type="match status" value="1"/>
</dbReference>
<dbReference type="InterPro" id="IPR017452">
    <property type="entry name" value="GPCR_Rhodpsn_7TM"/>
</dbReference>
<evidence type="ECO:0000313" key="17">
    <source>
        <dbReference type="EMBL" id="KFO24707.1"/>
    </source>
</evidence>
<name>A0A091D173_FUKDA</name>
<evidence type="ECO:0000256" key="12">
    <source>
        <dbReference type="ARBA" id="ARBA00023170"/>
    </source>
</evidence>
<feature type="transmembrane region" description="Helical" evidence="15">
    <location>
        <begin position="411"/>
        <end position="436"/>
    </location>
</feature>
<accession>A0A091D173</accession>
<dbReference type="eggNOG" id="ENOG502RP43">
    <property type="taxonomic scope" value="Eukaryota"/>
</dbReference>
<keyword evidence="10 14" id="KW-0297">G-protein coupled receptor</keyword>
<dbReference type="InterPro" id="IPR000276">
    <property type="entry name" value="GPCR_Rhodpsn"/>
</dbReference>
<reference evidence="17 18" key="1">
    <citation type="submission" date="2013-11" db="EMBL/GenBank/DDBJ databases">
        <title>The Damaraland mole rat (Fukomys damarensis) genome and evolution of African mole rats.</title>
        <authorList>
            <person name="Gladyshev V.N."/>
            <person name="Fang X."/>
        </authorList>
    </citation>
    <scope>NUCLEOTIDE SEQUENCE [LARGE SCALE GENOMIC DNA]</scope>
    <source>
        <tissue evidence="17">Liver</tissue>
    </source>
</reference>
<evidence type="ECO:0000256" key="7">
    <source>
        <dbReference type="ARBA" id="ARBA00022692"/>
    </source>
</evidence>
<dbReference type="SUPFAM" id="SSF47266">
    <property type="entry name" value="4-helical cytokines"/>
    <property type="match status" value="2"/>
</dbReference>
<keyword evidence="12 14" id="KW-0675">Receptor</keyword>
<comment type="similarity">
    <text evidence="3">Belongs to the somatotropin/prolactin family.</text>
</comment>
<feature type="domain" description="G-protein coupled receptors family 1 profile" evidence="16">
    <location>
        <begin position="354"/>
        <end position="603"/>
    </location>
</feature>
<organism evidence="17 18">
    <name type="scientific">Fukomys damarensis</name>
    <name type="common">Damaraland mole rat</name>
    <name type="synonym">Cryptomys damarensis</name>
    <dbReference type="NCBI Taxonomy" id="885580"/>
    <lineage>
        <taxon>Eukaryota</taxon>
        <taxon>Metazoa</taxon>
        <taxon>Chordata</taxon>
        <taxon>Craniata</taxon>
        <taxon>Vertebrata</taxon>
        <taxon>Euteleostomi</taxon>
        <taxon>Mammalia</taxon>
        <taxon>Eutheria</taxon>
        <taxon>Euarchontoglires</taxon>
        <taxon>Glires</taxon>
        <taxon>Rodentia</taxon>
        <taxon>Hystricomorpha</taxon>
        <taxon>Bathyergidae</taxon>
        <taxon>Fukomys</taxon>
    </lineage>
</organism>
<dbReference type="PRINTS" id="PR00237">
    <property type="entry name" value="GPCRRHODOPSN"/>
</dbReference>
<dbReference type="CDD" id="cd15434">
    <property type="entry name" value="7tmA_OR2W-like"/>
    <property type="match status" value="1"/>
</dbReference>
<dbReference type="GO" id="GO:0005576">
    <property type="term" value="C:extracellular region"/>
    <property type="evidence" value="ECO:0007669"/>
    <property type="project" value="UniProtKB-SubCell"/>
</dbReference>
<evidence type="ECO:0000256" key="9">
    <source>
        <dbReference type="ARBA" id="ARBA00022989"/>
    </source>
</evidence>
<feature type="transmembrane region" description="Helical" evidence="15">
    <location>
        <begin position="457"/>
        <end position="477"/>
    </location>
</feature>
<evidence type="ECO:0000313" key="18">
    <source>
        <dbReference type="Proteomes" id="UP000028990"/>
    </source>
</evidence>
<keyword evidence="13 14" id="KW-0807">Transducer</keyword>